<dbReference type="PROSITE" id="PS01162">
    <property type="entry name" value="QOR_ZETA_CRYSTAL"/>
    <property type="match status" value="1"/>
</dbReference>
<accession>A0A9X2VTG2</accession>
<dbReference type="GO" id="GO:0008270">
    <property type="term" value="F:zinc ion binding"/>
    <property type="evidence" value="ECO:0007669"/>
    <property type="project" value="InterPro"/>
</dbReference>
<dbReference type="Pfam" id="PF08240">
    <property type="entry name" value="ADH_N"/>
    <property type="match status" value="1"/>
</dbReference>
<dbReference type="RefSeq" id="WP_259626742.1">
    <property type="nucleotide sequence ID" value="NZ_JANYMP010000017.1"/>
</dbReference>
<dbReference type="Pfam" id="PF13602">
    <property type="entry name" value="ADH_zinc_N_2"/>
    <property type="match status" value="1"/>
</dbReference>
<dbReference type="SMART" id="SM00829">
    <property type="entry name" value="PKS_ER"/>
    <property type="match status" value="1"/>
</dbReference>
<dbReference type="InterPro" id="IPR036291">
    <property type="entry name" value="NAD(P)-bd_dom_sf"/>
</dbReference>
<organism evidence="3 4">
    <name type="scientific">Umezawaea endophytica</name>
    <dbReference type="NCBI Taxonomy" id="1654476"/>
    <lineage>
        <taxon>Bacteria</taxon>
        <taxon>Bacillati</taxon>
        <taxon>Actinomycetota</taxon>
        <taxon>Actinomycetes</taxon>
        <taxon>Pseudonocardiales</taxon>
        <taxon>Pseudonocardiaceae</taxon>
        <taxon>Umezawaea</taxon>
    </lineage>
</organism>
<dbReference type="PANTHER" id="PTHR11695:SF294">
    <property type="entry name" value="RETICULON-4-INTERACTING PROTEIN 1, MITOCHONDRIAL"/>
    <property type="match status" value="1"/>
</dbReference>
<gene>
    <name evidence="3" type="ORF">NZH93_30725</name>
</gene>
<keyword evidence="1" id="KW-0560">Oxidoreductase</keyword>
<feature type="domain" description="Enoyl reductase (ER)" evidence="2">
    <location>
        <begin position="10"/>
        <end position="317"/>
    </location>
</feature>
<dbReference type="InterPro" id="IPR002364">
    <property type="entry name" value="Quin_OxRdtase/zeta-crystal_CS"/>
</dbReference>
<evidence type="ECO:0000259" key="2">
    <source>
        <dbReference type="SMART" id="SM00829"/>
    </source>
</evidence>
<dbReference type="InterPro" id="IPR020843">
    <property type="entry name" value="ER"/>
</dbReference>
<dbReference type="GO" id="GO:0016491">
    <property type="term" value="F:oxidoreductase activity"/>
    <property type="evidence" value="ECO:0007669"/>
    <property type="project" value="UniProtKB-KW"/>
</dbReference>
<dbReference type="Gene3D" id="3.40.50.720">
    <property type="entry name" value="NAD(P)-binding Rossmann-like Domain"/>
    <property type="match status" value="1"/>
</dbReference>
<dbReference type="InterPro" id="IPR011032">
    <property type="entry name" value="GroES-like_sf"/>
</dbReference>
<dbReference type="SUPFAM" id="SSF50129">
    <property type="entry name" value="GroES-like"/>
    <property type="match status" value="1"/>
</dbReference>
<protein>
    <submittedName>
        <fullName evidence="3">NAD(P)-dependent alcohol dehydrogenase</fullName>
    </submittedName>
</protein>
<comment type="caution">
    <text evidence="3">The sequence shown here is derived from an EMBL/GenBank/DDBJ whole genome shotgun (WGS) entry which is preliminary data.</text>
</comment>
<proteinExistence type="predicted"/>
<keyword evidence="4" id="KW-1185">Reference proteome</keyword>
<evidence type="ECO:0000313" key="4">
    <source>
        <dbReference type="Proteomes" id="UP001141259"/>
    </source>
</evidence>
<name>A0A9X2VTG2_9PSEU</name>
<dbReference type="CDD" id="cd08267">
    <property type="entry name" value="MDR1"/>
    <property type="match status" value="1"/>
</dbReference>
<dbReference type="Gene3D" id="3.90.180.10">
    <property type="entry name" value="Medium-chain alcohol dehydrogenases, catalytic domain"/>
    <property type="match status" value="1"/>
</dbReference>
<evidence type="ECO:0000256" key="1">
    <source>
        <dbReference type="ARBA" id="ARBA00023002"/>
    </source>
</evidence>
<dbReference type="InterPro" id="IPR050700">
    <property type="entry name" value="YIM1/Zinc_Alcohol_DH_Fams"/>
</dbReference>
<dbReference type="Proteomes" id="UP001141259">
    <property type="component" value="Unassembled WGS sequence"/>
</dbReference>
<dbReference type="AlphaFoldDB" id="A0A9X2VTG2"/>
<dbReference type="InterPro" id="IPR013154">
    <property type="entry name" value="ADH-like_N"/>
</dbReference>
<dbReference type="PANTHER" id="PTHR11695">
    <property type="entry name" value="ALCOHOL DEHYDROGENASE RELATED"/>
    <property type="match status" value="1"/>
</dbReference>
<dbReference type="EMBL" id="JANYMP010000017">
    <property type="protein sequence ID" value="MCS7481253.1"/>
    <property type="molecule type" value="Genomic_DNA"/>
</dbReference>
<evidence type="ECO:0000313" key="3">
    <source>
        <dbReference type="EMBL" id="MCS7481253.1"/>
    </source>
</evidence>
<dbReference type="SUPFAM" id="SSF51735">
    <property type="entry name" value="NAD(P)-binding Rossmann-fold domains"/>
    <property type="match status" value="1"/>
</dbReference>
<reference evidence="3" key="1">
    <citation type="submission" date="2022-08" db="EMBL/GenBank/DDBJ databases">
        <authorList>
            <person name="Tistechok S."/>
            <person name="Samborskyy M."/>
            <person name="Roman I."/>
        </authorList>
    </citation>
    <scope>NUCLEOTIDE SEQUENCE</scope>
    <source>
        <strain evidence="3">DSM 103496</strain>
    </source>
</reference>
<sequence length="319" mass="33143">MKAIVQDVYGSADVLGFRDVDRPAVGDGEVLVRVRAAGVDPSVWHMTRGLPYPLRLVSGLRKPKAKVPGLDVAGHVEAVGAGVTRLRVGDEVFGSCDGAFAEYAVGREDRFAVKPPGLSFEQAAVVPVSACTALQSLRDAGKVAAGQRVLVIGAGGGIGVYAVQLAKVFGAEVTGVCSTGKVDLVRSLGADHVVDYTREDFAGGFDLVLDIAGNRPLLRLRRALTPKGTLVIVGGEGGGKLLQGTDRQLRALALSPFVGQRLRSLLASQPVGDLEFLAALLEAGTVQPVIGRTFPLSAAADAIRHLELGHSTGKSVLTV</sequence>